<dbReference type="NCBIfam" id="TIGR01643">
    <property type="entry name" value="YD_repeat_2x"/>
    <property type="match status" value="1"/>
</dbReference>
<dbReference type="InterPro" id="IPR006530">
    <property type="entry name" value="YD"/>
</dbReference>
<reference evidence="5" key="1">
    <citation type="journal article" date="2019" name="PLoS Negl. Trop. Dis.">
        <title>Revisiting the worldwide diversity of Leptospira species in the environment.</title>
        <authorList>
            <person name="Vincent A.T."/>
            <person name="Schiettekatte O."/>
            <person name="Bourhy P."/>
            <person name="Veyrier F.J."/>
            <person name="Picardeau M."/>
        </authorList>
    </citation>
    <scope>NUCLEOTIDE SEQUENCE [LARGE SCALE GENOMIC DNA]</scope>
    <source>
        <strain evidence="5">201601955</strain>
    </source>
</reference>
<evidence type="ECO:0000313" key="5">
    <source>
        <dbReference type="Proteomes" id="UP000298112"/>
    </source>
</evidence>
<feature type="transmembrane region" description="Helical" evidence="2">
    <location>
        <begin position="24"/>
        <end position="43"/>
    </location>
</feature>
<dbReference type="InterPro" id="IPR050708">
    <property type="entry name" value="T6SS_VgrG/RHS"/>
</dbReference>
<dbReference type="InterPro" id="IPR028994">
    <property type="entry name" value="Integrin_alpha_N"/>
</dbReference>
<gene>
    <name evidence="4" type="ORF">EHQ95_17550</name>
</gene>
<keyword evidence="2" id="KW-0812">Transmembrane</keyword>
<keyword evidence="1" id="KW-0677">Repeat</keyword>
<keyword evidence="2" id="KW-1133">Transmembrane helix</keyword>
<dbReference type="PANTHER" id="PTHR32305:SF15">
    <property type="entry name" value="PROTEIN RHSA-RELATED"/>
    <property type="match status" value="1"/>
</dbReference>
<proteinExistence type="predicted"/>
<keyword evidence="2" id="KW-0472">Membrane</keyword>
<feature type="transmembrane region" description="Helical" evidence="2">
    <location>
        <begin position="1828"/>
        <end position="1850"/>
    </location>
</feature>
<dbReference type="EMBL" id="RQHF01000038">
    <property type="protein sequence ID" value="TGM45991.1"/>
    <property type="molecule type" value="Genomic_DNA"/>
</dbReference>
<name>A0ABY2NJH6_9LEPT</name>
<feature type="domain" description="Teneurin-like YD-shell" evidence="3">
    <location>
        <begin position="1546"/>
        <end position="1689"/>
    </location>
</feature>
<evidence type="ECO:0000259" key="3">
    <source>
        <dbReference type="Pfam" id="PF25023"/>
    </source>
</evidence>
<dbReference type="Pfam" id="PF25023">
    <property type="entry name" value="TEN_YD-shell"/>
    <property type="match status" value="2"/>
</dbReference>
<evidence type="ECO:0000256" key="1">
    <source>
        <dbReference type="ARBA" id="ARBA00022737"/>
    </source>
</evidence>
<dbReference type="PANTHER" id="PTHR32305">
    <property type="match status" value="1"/>
</dbReference>
<evidence type="ECO:0000256" key="2">
    <source>
        <dbReference type="SAM" id="Phobius"/>
    </source>
</evidence>
<evidence type="ECO:0000313" key="4">
    <source>
        <dbReference type="EMBL" id="TGM45991.1"/>
    </source>
</evidence>
<comment type="caution">
    <text evidence="4">The sequence shown here is derived from an EMBL/GenBank/DDBJ whole genome shotgun (WGS) entry which is preliminary data.</text>
</comment>
<feature type="domain" description="Teneurin-like YD-shell" evidence="3">
    <location>
        <begin position="1070"/>
        <end position="1402"/>
    </location>
</feature>
<dbReference type="InterPro" id="IPR022385">
    <property type="entry name" value="Rhs_assc_core"/>
</dbReference>
<dbReference type="Proteomes" id="UP000298112">
    <property type="component" value="Unassembled WGS sequence"/>
</dbReference>
<sequence length="2255" mass="254210">MVISVQVLHGLMAVRLNIMKIKNIMVLLLSFFVFSSFTLMGFFSDAIPQKLPEVTIDQFGNAVTSFSIELPVALKEIAPNLQLSYNSELPMGLLGKGWDINLHHFIERDIRGSYDHGIDRFTSTLAGELVSTTTANIYRTKPESLFIFKKVDSKTWQAKDKNGMIYTFGGNDQYQTESSIYDQNQIQRWRLTSVKDSFGVGYSVTYGKPNGSGGIYATKIAYQNREILFGYRNNNDNAMKYTNFIESQENQLLSEIRIKVAGVTIRLYNFDYSSNSLSEEQLSKISREESNNFGDGQYIDIQLSYSQKSPSVYGSKVEKRIPNLFAVSRVPLQDKFECNLGTLNCLAFNTMVCNMPNPASLLVCQTEKARYGLLCSQFQNTWWLPCMTGTRSPNNLLTFGDTDGDGKLEGVRLVGNEDEGSFRIVTIKNPTTSMDESVISPNLHGIGYNSFSTMSWGDVDGDGNVDLAYSNGQNVLVTYARNGYYTEPVLISNLNLVTPPVDFLFSPPDLTWKGGLVDMDGDGRSDYIKKINDTVIAVSFSQGTSFSGENHIDIGPIFINEKMGQFIDFDADGKPEFVHILNGEIVVRKIFLNSNYSIEYRMGGIYTGNGNTKEEGYNRWFADINSDGRPDFCVLMPDGLFYTYLNLGKSFAGGVNQGYLSGMAYQTEVFGDEIIKTKTFSDVNGDGKVDLLAFDGSRIAVNYGNGNGFTIGGTLTDADSFYGAMDLNQDGKIELIHLRADKNAFLLNVPHLSYYPSIQDYIDGTRRSQNFFAMHARGFDAIVSLFKSPKTTMSPGLLLSLLSLLALYDTPEGGNLAVTPVVLNNSHDKLVKLGDGMWFETEIRYKKTEEFSNAIQFNNGSYPKLSVPISKQQVYEIESKSADKVLTERYDYQNFRIHIGDLFSRAYYGFEKITETNLLHNIRKETVYNQTGPQFAGLEKSILSYYSDGTLAKSLIYNYQIKNPFGIELVLRNSQVSDSYIDSYLYKKEENLAEYDIYGNALSQKTIANGILVKVEETNFDHTISFDSYSIGRPKRIKRYSQTELVSDEEFHYTNNNLVAEVVSFSGSPDQSKITMSYDTLGRSIVKNIPGIGEVVTEYDSDSGINIVSEMNSLGHRTEKRFDLLTDSLIEEISPNGASLKKSYDPYLNEKSETLPGDSEPNLKQSFTYQKDEKKLQVVKQSRNSEGGYSVITEIMNHDGKLENKLTQLNESANLTERMVYDSFGRIYRKYNPIISGLMEEEWEEYNYDNYDRVIGVTNSKGERISISYSPNQLLTTSNLFSSTGELIQTVEIEKNVLGQEIRRTMNGSTHTLSYSFRGEIKTITDPSGNQTRYEYDARGRKISQIDKSSGNIEMRYDLLGRLSRKIQSDGTITDFTYDGLSRVISQVTGGKTISYVYDGGGATLQTYPVGRLTQVNDGSLTVFMDYDLRGNVVRQKKMMDDVILFVESEYDTNNNPTLIRYPEGTIVHYSYGSGGHLNKMTLDSADGNSTNQLLVKYEGPFLEDDRFTIKKITGNGVESSIDIDKKFKRLTGLRTKLTNGFLEQNLKYEYDVAGNISKIQDNNREDRTQVFQYDSLNRLVKSTGKYGEEVYEYSADGNLLKRGDVTFKYENSSQPHLVTEARSPQIGTFHYSYDSNGNMVNRNGDVHSYDSNNMLTSINTTGGTSIRYFYDNFGSRIKKDVGNGKQVSYNLFGDAFEITREEGVPESVTLYLKGLKGEPLAQIAIQDVQFLRDEHFSSQTPLDRFLSLNFSVFDCTKTKIDCKVYRKNKFDSLVFKPLRKQLTRENFRFGSYSVQFAFLGFLFILVRNQKQSNFTKYVTPFMRYANVLLLFSFFIGIENCSFLGIGGGGKDQPLTLFPTYVSDSAPSVNDEGNDYFPGTGSNVTPISPNSFSGISFQHADHLGSVSFLSNSQGNPLTGGDWTGRSRIAYKPYGLIHRTDSGGPDISKVKYAGQVEDRESGLYNMKARYYDPFIGRFLTGDQKIYPNQINGMNRYMYTNGNPIKYNDPTGFGRQTPYIGAVVVYYLSAGMSERDRLLLVSAAFREFRGNERGKQTYIEKTIGQNSSHLGKPHISKALQYALAAYYLMPAENDFDKVRNLFMGFTMGKRAGGSYNNIQGKKEDRVHISESWKWAFAAYLYTKDNSILHLYLFAAYLSYKNSESRDKNPERFGKFWDGFMNYLTLNDILTYSIGIYHFGLTEEAAGYTMTEGSNVLFVPFPFSGTSIVWLPGPIGLLIGGLEWYSRHRGWYTESWGK</sequence>
<accession>A0ABY2NJH6</accession>
<feature type="transmembrane region" description="Helical" evidence="2">
    <location>
        <begin position="1790"/>
        <end position="1807"/>
    </location>
</feature>
<organism evidence="4 5">
    <name type="scientific">Leptospira vanthielii</name>
    <dbReference type="NCBI Taxonomy" id="293085"/>
    <lineage>
        <taxon>Bacteria</taxon>
        <taxon>Pseudomonadati</taxon>
        <taxon>Spirochaetota</taxon>
        <taxon>Spirochaetia</taxon>
        <taxon>Leptospirales</taxon>
        <taxon>Leptospiraceae</taxon>
        <taxon>Leptospira</taxon>
    </lineage>
</organism>
<keyword evidence="5" id="KW-1185">Reference proteome</keyword>
<dbReference type="NCBIfam" id="TIGR03696">
    <property type="entry name" value="Rhs_assc_core"/>
    <property type="match status" value="1"/>
</dbReference>
<dbReference type="InterPro" id="IPR056823">
    <property type="entry name" value="TEN-like_YD-shell"/>
</dbReference>
<dbReference type="SUPFAM" id="SSF69318">
    <property type="entry name" value="Integrin alpha N-terminal domain"/>
    <property type="match status" value="2"/>
</dbReference>
<protein>
    <recommendedName>
        <fullName evidence="3">Teneurin-like YD-shell domain-containing protein</fullName>
    </recommendedName>
</protein>
<dbReference type="Gene3D" id="2.180.10.10">
    <property type="entry name" value="RHS repeat-associated core"/>
    <property type="match status" value="3"/>
</dbReference>